<evidence type="ECO:0000313" key="1">
    <source>
        <dbReference type="EMBL" id="CDR40206.1"/>
    </source>
</evidence>
<dbReference type="EMBL" id="LK052889">
    <property type="protein sequence ID" value="CDR40206.1"/>
    <property type="molecule type" value="Genomic_DNA"/>
</dbReference>
<proteinExistence type="predicted"/>
<accession>A0A061ARD5</accession>
<protein>
    <submittedName>
        <fullName evidence="1">CYFA0S04e05886g1_1</fullName>
    </submittedName>
</protein>
<organism evidence="1">
    <name type="scientific">Cyberlindnera fabianii</name>
    <name type="common">Yeast</name>
    <name type="synonym">Hansenula fabianii</name>
    <dbReference type="NCBI Taxonomy" id="36022"/>
    <lineage>
        <taxon>Eukaryota</taxon>
        <taxon>Fungi</taxon>
        <taxon>Dikarya</taxon>
        <taxon>Ascomycota</taxon>
        <taxon>Saccharomycotina</taxon>
        <taxon>Saccharomycetes</taxon>
        <taxon>Phaffomycetales</taxon>
        <taxon>Phaffomycetaceae</taxon>
        <taxon>Cyberlindnera</taxon>
    </lineage>
</organism>
<dbReference type="VEuPathDB" id="FungiDB:BON22_2515"/>
<name>A0A061ARD5_CYBFA</name>
<reference evidence="1" key="1">
    <citation type="journal article" date="2014" name="Genome Announc.">
        <title>Genome sequence of the yeast Cyberlindnera fabianii (Hansenula fabianii).</title>
        <authorList>
            <person name="Freel K.C."/>
            <person name="Sarilar V."/>
            <person name="Neuveglise C."/>
            <person name="Devillers H."/>
            <person name="Friedrich A."/>
            <person name="Schacherer J."/>
        </authorList>
    </citation>
    <scope>NUCLEOTIDE SEQUENCE</scope>
    <source>
        <strain evidence="1">YJS4271</strain>
    </source>
</reference>
<gene>
    <name evidence="1" type="ORF">CYFA0S_04e05886g</name>
</gene>
<dbReference type="AlphaFoldDB" id="A0A061ARD5"/>
<sequence>MDVFHKTRTTKVEDSHGRTIQVVQNRQRKRKRDVFSRWFAHKHQVISTPLDLLEDHNEPSQGKESDTCKEDFQSTSITCVASLEEDTTAKSDVSTVVRSLNAAVPDESTTPSPSLRAQPFRALFRREKHSSYINDFQNIDTKPQLAIGKSRTMRSRLFSLRDKNRVQKSPKPRIDDPYKDETTVVSVSETLTQRYMTSYETLLTDMDIVPFDLTVKLPKSVRQSVSAALQSWSPVKRIGAGDARPSVKDSNKTCDGSIIDARESGNLEDEWNPYFTAKNKAFSGDVTINSHKLGRLGTIKGKLSLMFKRIQKSTVPDKVDGTASFFSCGDSVIVLDPSITFENRCWSDQHSTHEAFSPVSHMPFSPSSSSISGSDLLPKGDLFLTSTSDTAISDNCIIKKTKFLEMSSPFEDSDLAYTGSTKFTNNPKSQLSLRKLEGMINVQTSVAPNLFSPFSERLCMSGGTYHDESLKSASDNWTPVYPPRDTPRRPSLATFGSEAMRPNVPSRTITGESISSKVSFEYDAFLQMVRENKEQLRRAPNQASPFVV</sequence>